<protein>
    <submittedName>
        <fullName evidence="1">ATPase</fullName>
    </submittedName>
</protein>
<evidence type="ECO:0000313" key="1">
    <source>
        <dbReference type="EMBL" id="KMT22646.1"/>
    </source>
</evidence>
<dbReference type="EMBL" id="LFVU01000006">
    <property type="protein sequence ID" value="KMT22646.1"/>
    <property type="molecule type" value="Genomic_DNA"/>
</dbReference>
<dbReference type="PATRIC" id="fig|1121307.3.peg.2660"/>
<dbReference type="AlphaFoldDB" id="A0A0J8G4P4"/>
<sequence length="420" mass="50322">MNAKNISQLSEIIFDKWNRIDSRENIKLRINRIFGRKKISTIVKELEKYKINMSDDQKRDFPFSVLIVVLAIIIRNLDCIDGLQRELEIRSLINPLYGGMYKLLCGNSQKMCINIEWSENSYKNKYEFLNRFHEFKYWDYIEIFQISIILFKSDKEKFEKLVMQDKNKLLLLNMVSGHMNVEPSGELIDYLLNDKDELNQNIGFTFLTRHLDYCFSRIEQFNNSKKMGIRSSKQEIQEIKKNIESYIQYLEEKLLKCDKKTKVSLIVNYILINNRYPKVFAYWLMDVELQGEFIIEINKSKKLRTLKEIYTLLFIISKTKIRVLDRKKVSRVQLYESINNVIIGFIQEGNGIYKWEREEQEIFLLIVGLLPVRQKKKLKNFLIKKRDKLMTSKIDELIRFKIYLEDKRKKDIIDGMLAEI</sequence>
<dbReference type="RefSeq" id="WP_048569850.1">
    <property type="nucleotide sequence ID" value="NZ_LFVU01000006.1"/>
</dbReference>
<organism evidence="1 2">
    <name type="scientific">Clostridium cylindrosporum DSM 605</name>
    <dbReference type="NCBI Taxonomy" id="1121307"/>
    <lineage>
        <taxon>Bacteria</taxon>
        <taxon>Bacillati</taxon>
        <taxon>Bacillota</taxon>
        <taxon>Clostridia</taxon>
        <taxon>Eubacteriales</taxon>
        <taxon>Clostridiaceae</taxon>
        <taxon>Clostridium</taxon>
    </lineage>
</organism>
<dbReference type="STRING" id="1121307.CLCY_9c00770"/>
<gene>
    <name evidence="1" type="ORF">CLCY_9c00770</name>
</gene>
<dbReference type="Proteomes" id="UP000036756">
    <property type="component" value="Unassembled WGS sequence"/>
</dbReference>
<keyword evidence="2" id="KW-1185">Reference proteome</keyword>
<proteinExistence type="predicted"/>
<reference evidence="1 2" key="1">
    <citation type="submission" date="2015-06" db="EMBL/GenBank/DDBJ databases">
        <title>Draft genome sequence of the purine-degrading Clostridium cylindrosporum HC-1 (DSM 605).</title>
        <authorList>
            <person name="Poehlein A."/>
            <person name="Schiel-Bengelsdorf B."/>
            <person name="Bengelsdorf F."/>
            <person name="Daniel R."/>
            <person name="Duerre P."/>
        </authorList>
    </citation>
    <scope>NUCLEOTIDE SEQUENCE [LARGE SCALE GENOMIC DNA]</scope>
    <source>
        <strain evidence="1 2">DSM 605</strain>
    </source>
</reference>
<comment type="caution">
    <text evidence="1">The sequence shown here is derived from an EMBL/GenBank/DDBJ whole genome shotgun (WGS) entry which is preliminary data.</text>
</comment>
<accession>A0A0J8G4P4</accession>
<evidence type="ECO:0000313" key="2">
    <source>
        <dbReference type="Proteomes" id="UP000036756"/>
    </source>
</evidence>
<dbReference type="OrthoDB" id="2987066at2"/>
<name>A0A0J8G4P4_CLOCY</name>